<comment type="caution">
    <text evidence="10">The sequence shown here is derived from an EMBL/GenBank/DDBJ whole genome shotgun (WGS) entry which is preliminary data.</text>
</comment>
<feature type="domain" description="Acyl-CoA oxidase/dehydrogenase middle" evidence="8">
    <location>
        <begin position="124"/>
        <end position="218"/>
    </location>
</feature>
<keyword evidence="11" id="KW-1185">Reference proteome</keyword>
<dbReference type="Gene3D" id="1.20.140.10">
    <property type="entry name" value="Butyryl-CoA Dehydrogenase, subunit A, domain 3"/>
    <property type="match status" value="1"/>
</dbReference>
<dbReference type="Pfam" id="PF02771">
    <property type="entry name" value="Acyl-CoA_dh_N"/>
    <property type="match status" value="1"/>
</dbReference>
<dbReference type="PANTHER" id="PTHR43292:SF3">
    <property type="entry name" value="ACYL-COA DEHYDROGENASE FADE29"/>
    <property type="match status" value="1"/>
</dbReference>
<name>A0A7X1HYG0_9ACTN</name>
<evidence type="ECO:0000256" key="4">
    <source>
        <dbReference type="ARBA" id="ARBA00022827"/>
    </source>
</evidence>
<dbReference type="InterPro" id="IPR036250">
    <property type="entry name" value="AcylCo_DH-like_C"/>
</dbReference>
<comment type="cofactor">
    <cofactor evidence="1 6">
        <name>FAD</name>
        <dbReference type="ChEBI" id="CHEBI:57692"/>
    </cofactor>
</comment>
<keyword evidence="4 6" id="KW-0274">FAD</keyword>
<evidence type="ECO:0000256" key="1">
    <source>
        <dbReference type="ARBA" id="ARBA00001974"/>
    </source>
</evidence>
<dbReference type="GO" id="GO:0016627">
    <property type="term" value="F:oxidoreductase activity, acting on the CH-CH group of donors"/>
    <property type="evidence" value="ECO:0007669"/>
    <property type="project" value="InterPro"/>
</dbReference>
<dbReference type="InterPro" id="IPR013786">
    <property type="entry name" value="AcylCoA_DH/ox_N"/>
</dbReference>
<dbReference type="FunFam" id="2.40.110.10:FF:000011">
    <property type="entry name" value="Acyl-CoA dehydrogenase FadE34"/>
    <property type="match status" value="1"/>
</dbReference>
<dbReference type="InterPro" id="IPR052161">
    <property type="entry name" value="Mycobact_Acyl-CoA_DH"/>
</dbReference>
<dbReference type="GO" id="GO:0005886">
    <property type="term" value="C:plasma membrane"/>
    <property type="evidence" value="ECO:0007669"/>
    <property type="project" value="TreeGrafter"/>
</dbReference>
<evidence type="ECO:0000256" key="2">
    <source>
        <dbReference type="ARBA" id="ARBA00009347"/>
    </source>
</evidence>
<dbReference type="InterPro" id="IPR009075">
    <property type="entry name" value="AcylCo_DH/oxidase_C"/>
</dbReference>
<dbReference type="Pfam" id="PF00441">
    <property type="entry name" value="Acyl-CoA_dh_1"/>
    <property type="match status" value="1"/>
</dbReference>
<evidence type="ECO:0000259" key="9">
    <source>
        <dbReference type="Pfam" id="PF02771"/>
    </source>
</evidence>
<dbReference type="Gene3D" id="1.10.540.10">
    <property type="entry name" value="Acyl-CoA dehydrogenase/oxidase, N-terminal domain"/>
    <property type="match status" value="1"/>
</dbReference>
<protein>
    <submittedName>
        <fullName evidence="10">Acyl-CoA dehydrogenase family protein</fullName>
    </submittedName>
</protein>
<dbReference type="GO" id="GO:0050660">
    <property type="term" value="F:flavin adenine dinucleotide binding"/>
    <property type="evidence" value="ECO:0007669"/>
    <property type="project" value="InterPro"/>
</dbReference>
<feature type="domain" description="Acyl-CoA dehydrogenase/oxidase N-terminal" evidence="9">
    <location>
        <begin position="6"/>
        <end position="120"/>
    </location>
</feature>
<evidence type="ECO:0000259" key="7">
    <source>
        <dbReference type="Pfam" id="PF00441"/>
    </source>
</evidence>
<evidence type="ECO:0000256" key="5">
    <source>
        <dbReference type="ARBA" id="ARBA00023002"/>
    </source>
</evidence>
<organism evidence="10 11">
    <name type="scientific">Streptomyces mexicanus</name>
    <dbReference type="NCBI Taxonomy" id="178566"/>
    <lineage>
        <taxon>Bacteria</taxon>
        <taxon>Bacillati</taxon>
        <taxon>Actinomycetota</taxon>
        <taxon>Actinomycetes</taxon>
        <taxon>Kitasatosporales</taxon>
        <taxon>Streptomycetaceae</taxon>
        <taxon>Streptomyces</taxon>
    </lineage>
</organism>
<dbReference type="InterPro" id="IPR046373">
    <property type="entry name" value="Acyl-CoA_Oxase/DH_mid-dom_sf"/>
</dbReference>
<evidence type="ECO:0000313" key="10">
    <source>
        <dbReference type="EMBL" id="MBC2864965.1"/>
    </source>
</evidence>
<gene>
    <name evidence="10" type="ORF">H1R13_08115</name>
</gene>
<sequence length="390" mass="43585">MDLHFTPEDESFRDQARTWLEENRPREARPDDPVVARPFDTAWQRRQFEAGWAGINWPSDYGGRNLSLMQQLIWYEEYARSGAPTVGVCFVGLAHAGPTLITRGTEQQKAEYLPKILRGDIVWCQGFSEPDSGSDLASLRTRAVVDGDHLVVNGQKIWTSYAQAADVQELLVRTDPDAPKHKGITWVINDMRNPGMDIRPIRNLNGVQDYSEVFYDNVRIPLSNVVGEINDGWSVAMSTLSFERGTAFMADIVELGRTVEELVETARETPSWDGKGTAWSDDHLRVELCRLRAEVASLRALNYATVSRVAREGKPGAEASIVRLYYGLLTQRVFHLAAQVVGPGRAEKAGNAAKWSRGYLNSFRAVIAAGTKDIQRTIIGERVLGLPKDR</sequence>
<reference evidence="10 11" key="1">
    <citation type="submission" date="2020-08" db="EMBL/GenBank/DDBJ databases">
        <title>Whole-Genome Sequence of French Clinical Streptomyces mexicanus Strain Q0842.</title>
        <authorList>
            <person name="Boxberger M."/>
            <person name="La Scola B."/>
        </authorList>
    </citation>
    <scope>NUCLEOTIDE SEQUENCE [LARGE SCALE GENOMIC DNA]</scope>
    <source>
        <strain evidence="10 11">Marseille-Q0842</strain>
    </source>
</reference>
<dbReference type="Proteomes" id="UP000517694">
    <property type="component" value="Unassembled WGS sequence"/>
</dbReference>
<keyword evidence="3 6" id="KW-0285">Flavoprotein</keyword>
<dbReference type="InterPro" id="IPR037069">
    <property type="entry name" value="AcylCoA_DH/ox_N_sf"/>
</dbReference>
<dbReference type="Gene3D" id="2.40.110.10">
    <property type="entry name" value="Butyryl-CoA Dehydrogenase, subunit A, domain 2"/>
    <property type="match status" value="1"/>
</dbReference>
<evidence type="ECO:0000313" key="11">
    <source>
        <dbReference type="Proteomes" id="UP000517694"/>
    </source>
</evidence>
<dbReference type="RefSeq" id="WP_159663467.1">
    <property type="nucleotide sequence ID" value="NZ_JACMHY010000002.1"/>
</dbReference>
<feature type="domain" description="Acyl-CoA dehydrogenase/oxidase C-terminal" evidence="7">
    <location>
        <begin position="230"/>
        <end position="384"/>
    </location>
</feature>
<evidence type="ECO:0000259" key="8">
    <source>
        <dbReference type="Pfam" id="PF02770"/>
    </source>
</evidence>
<proteinExistence type="inferred from homology"/>
<dbReference type="InterPro" id="IPR009100">
    <property type="entry name" value="AcylCoA_DH/oxidase_NM_dom_sf"/>
</dbReference>
<dbReference type="SUPFAM" id="SSF47203">
    <property type="entry name" value="Acyl-CoA dehydrogenase C-terminal domain-like"/>
    <property type="match status" value="1"/>
</dbReference>
<dbReference type="AlphaFoldDB" id="A0A7X1HYG0"/>
<evidence type="ECO:0000256" key="3">
    <source>
        <dbReference type="ARBA" id="ARBA00022630"/>
    </source>
</evidence>
<dbReference type="Pfam" id="PF02770">
    <property type="entry name" value="Acyl-CoA_dh_M"/>
    <property type="match status" value="1"/>
</dbReference>
<dbReference type="PANTHER" id="PTHR43292">
    <property type="entry name" value="ACYL-COA DEHYDROGENASE"/>
    <property type="match status" value="1"/>
</dbReference>
<keyword evidence="5 6" id="KW-0560">Oxidoreductase</keyword>
<dbReference type="OrthoDB" id="3964153at2"/>
<dbReference type="InterPro" id="IPR006091">
    <property type="entry name" value="Acyl-CoA_Oxase/DH_mid-dom"/>
</dbReference>
<dbReference type="SUPFAM" id="SSF56645">
    <property type="entry name" value="Acyl-CoA dehydrogenase NM domain-like"/>
    <property type="match status" value="1"/>
</dbReference>
<dbReference type="EMBL" id="JACMHY010000002">
    <property type="protein sequence ID" value="MBC2864965.1"/>
    <property type="molecule type" value="Genomic_DNA"/>
</dbReference>
<accession>A0A7X1HYG0</accession>
<comment type="similarity">
    <text evidence="2 6">Belongs to the acyl-CoA dehydrogenase family.</text>
</comment>
<evidence type="ECO:0000256" key="6">
    <source>
        <dbReference type="RuleBase" id="RU362125"/>
    </source>
</evidence>